<dbReference type="FunFam" id="3.10.490.20:FF:000001">
    <property type="entry name" value="dynein heavy chain 7, axonemal"/>
    <property type="match status" value="1"/>
</dbReference>
<evidence type="ECO:0000259" key="1">
    <source>
        <dbReference type="Pfam" id="PF18199"/>
    </source>
</evidence>
<dbReference type="InterPro" id="IPR026983">
    <property type="entry name" value="DHC"/>
</dbReference>
<sequence length="295" mass="33303">LNSLQSRSADAGAKSSDEVVDEVAGDILGKLPNNFDVEAAMRRYPTTYTQSMNTVLVQEMGRFNKLLQTIRESCINIQKAIKGLVVMSTDLEEVVSSILNVKIPGMWMGKSYPSLKPLGSYVNDFLSRLKFLQQWYEVGPPPVFWLSGFFFTQAFLTGAQQNYARKYTIPIDLLGFDYEVMEDKEYKLAPEDGVFIHGLFLDGASWNRKIKKLAESHPKILYDTVPVMWLKPCKRVDIPERPSYVAPLYKTSERRGSLSTTGHSTNFVIAMTLPSDQPMEHWIGRGVALLCQLNS</sequence>
<dbReference type="AlphaFoldDB" id="A0A2U3Z7P3"/>
<organism evidence="2 3">
    <name type="scientific">Leptonychotes weddellii</name>
    <name type="common">Weddell seal</name>
    <name type="synonym">Otaria weddellii</name>
    <dbReference type="NCBI Taxonomy" id="9713"/>
    <lineage>
        <taxon>Eukaryota</taxon>
        <taxon>Metazoa</taxon>
        <taxon>Chordata</taxon>
        <taxon>Craniata</taxon>
        <taxon>Vertebrata</taxon>
        <taxon>Euteleostomi</taxon>
        <taxon>Mammalia</taxon>
        <taxon>Eutheria</taxon>
        <taxon>Laurasiatheria</taxon>
        <taxon>Carnivora</taxon>
        <taxon>Caniformia</taxon>
        <taxon>Pinnipedia</taxon>
        <taxon>Phocidae</taxon>
        <taxon>Monachinae</taxon>
        <taxon>Lobodontini</taxon>
        <taxon>Leptonychotes</taxon>
    </lineage>
</organism>
<dbReference type="PANTHER" id="PTHR22878:SF66">
    <property type="entry name" value="DYNEIN AXONEMAL HEAVY CHAIN 7"/>
    <property type="match status" value="1"/>
</dbReference>
<dbReference type="GO" id="GO:0030286">
    <property type="term" value="C:dynein complex"/>
    <property type="evidence" value="ECO:0007669"/>
    <property type="project" value="InterPro"/>
</dbReference>
<dbReference type="Gene3D" id="3.10.490.20">
    <property type="match status" value="1"/>
</dbReference>
<dbReference type="InterPro" id="IPR041228">
    <property type="entry name" value="Dynein_C"/>
</dbReference>
<dbReference type="OrthoDB" id="5593012at2759"/>
<dbReference type="PANTHER" id="PTHR22878">
    <property type="entry name" value="DYNEIN HEAVY CHAIN 6, AXONEMAL-LIKE-RELATED"/>
    <property type="match status" value="1"/>
</dbReference>
<dbReference type="KEGG" id="lww:102726191"/>
<feature type="domain" description="Dynein heavy chain C-terminal" evidence="1">
    <location>
        <begin position="3"/>
        <end position="291"/>
    </location>
</feature>
<proteinExistence type="predicted"/>
<dbReference type="Pfam" id="PF18199">
    <property type="entry name" value="Dynein_C"/>
    <property type="match status" value="1"/>
</dbReference>
<dbReference type="STRING" id="9713.A0A2U3Z7P3"/>
<dbReference type="GO" id="GO:0007018">
    <property type="term" value="P:microtubule-based movement"/>
    <property type="evidence" value="ECO:0007669"/>
    <property type="project" value="InterPro"/>
</dbReference>
<dbReference type="RefSeq" id="XP_006752032.1">
    <property type="nucleotide sequence ID" value="XM_006751969.1"/>
</dbReference>
<accession>A0A2U3Z7P3</accession>
<keyword evidence="2" id="KW-1185">Reference proteome</keyword>
<name>A0A2U3Z7P3_LEPWE</name>
<dbReference type="GeneID" id="102726191"/>
<evidence type="ECO:0000313" key="3">
    <source>
        <dbReference type="RefSeq" id="XP_006752032.1"/>
    </source>
</evidence>
<dbReference type="Proteomes" id="UP000245341">
    <property type="component" value="Unplaced"/>
</dbReference>
<protein>
    <submittedName>
        <fullName evidence="3">Dynein heavy chain 7, axonemal-like</fullName>
    </submittedName>
</protein>
<dbReference type="GO" id="GO:0051959">
    <property type="term" value="F:dynein light intermediate chain binding"/>
    <property type="evidence" value="ECO:0007669"/>
    <property type="project" value="InterPro"/>
</dbReference>
<gene>
    <name evidence="3" type="primary">LOC102726191</name>
</gene>
<dbReference type="Gene3D" id="1.20.1270.280">
    <property type="match status" value="1"/>
</dbReference>
<feature type="non-terminal residue" evidence="3">
    <location>
        <position position="1"/>
    </location>
</feature>
<evidence type="ECO:0000313" key="2">
    <source>
        <dbReference type="Proteomes" id="UP000245341"/>
    </source>
</evidence>
<reference evidence="3" key="1">
    <citation type="submission" date="2025-08" db="UniProtKB">
        <authorList>
            <consortium name="RefSeq"/>
        </authorList>
    </citation>
    <scope>IDENTIFICATION</scope>
    <source>
        <tissue evidence="3">Liver</tissue>
    </source>
</reference>
<dbReference type="InterPro" id="IPR043160">
    <property type="entry name" value="Dynein_C_barrel"/>
</dbReference>
<dbReference type="GO" id="GO:0045505">
    <property type="term" value="F:dynein intermediate chain binding"/>
    <property type="evidence" value="ECO:0007669"/>
    <property type="project" value="InterPro"/>
</dbReference>
<dbReference type="FunFam" id="1.20.1270.280:FF:000001">
    <property type="entry name" value="dynein heavy chain 7, axonemal"/>
    <property type="match status" value="1"/>
</dbReference>